<dbReference type="InterPro" id="IPR038765">
    <property type="entry name" value="Papain-like_cys_pep_sf"/>
</dbReference>
<evidence type="ECO:0000313" key="2">
    <source>
        <dbReference type="Proteomes" id="UP000595663"/>
    </source>
</evidence>
<dbReference type="Proteomes" id="UP000595663">
    <property type="component" value="Chromosome"/>
</dbReference>
<dbReference type="RefSeq" id="WP_019621813.1">
    <property type="nucleotide sequence ID" value="NZ_AP014545.1"/>
</dbReference>
<accession>A0A7R6PDN6</accession>
<dbReference type="Gene3D" id="3.90.1720.10">
    <property type="entry name" value="endopeptidase domain like (from Nostoc punctiforme)"/>
    <property type="match status" value="1"/>
</dbReference>
<dbReference type="KEGG" id="ajp:AMJAP_1606"/>
<dbReference type="InterPro" id="IPR024453">
    <property type="entry name" value="Peptidase_C92"/>
</dbReference>
<evidence type="ECO:0000313" key="1">
    <source>
        <dbReference type="EMBL" id="BBB26201.1"/>
    </source>
</evidence>
<keyword evidence="2" id="KW-1185">Reference proteome</keyword>
<gene>
    <name evidence="1" type="ORF">AMJAP_1606</name>
</gene>
<dbReference type="Pfam" id="PF05708">
    <property type="entry name" value="Peptidase_C92"/>
    <property type="match status" value="1"/>
</dbReference>
<name>A0A7R6PDN6_9GAMM</name>
<evidence type="ECO:0008006" key="3">
    <source>
        <dbReference type="Google" id="ProtNLM"/>
    </source>
</evidence>
<dbReference type="OrthoDB" id="6117294at2"/>
<sequence length="195" mass="22671">MKPNDLNQLEVQVSAQLQEGDLIFTAIDLLVCRQVARETGSWSSHVGFVLKENDQWIVVESKVPFVCKTPLRRFLQRTRNSQVMVRRLRQTVTSEQINTIKQLTERQIGRLYHPGFKLDSERQFCSKLVYSIYKEAIGIQLGKILTIEQLLNENPQASSALWRFWYFGTIPWQRQTLTPASQLKDQQLQTVFSTV</sequence>
<organism evidence="1 2">
    <name type="scientific">Amphritea japonica ATCC BAA-1530</name>
    <dbReference type="NCBI Taxonomy" id="1278309"/>
    <lineage>
        <taxon>Bacteria</taxon>
        <taxon>Pseudomonadati</taxon>
        <taxon>Pseudomonadota</taxon>
        <taxon>Gammaproteobacteria</taxon>
        <taxon>Oceanospirillales</taxon>
        <taxon>Oceanospirillaceae</taxon>
        <taxon>Amphritea</taxon>
    </lineage>
</organism>
<dbReference type="EMBL" id="AP014545">
    <property type="protein sequence ID" value="BBB26201.1"/>
    <property type="molecule type" value="Genomic_DNA"/>
</dbReference>
<proteinExistence type="predicted"/>
<protein>
    <recommendedName>
        <fullName evidence="3">YebB family permuted papain-like enzyme</fullName>
    </recommendedName>
</protein>
<dbReference type="AlphaFoldDB" id="A0A7R6PDN6"/>
<reference evidence="1 2" key="1">
    <citation type="journal article" date="2008" name="Int. J. Syst. Evol. Microbiol.">
        <title>Amphritea japonica sp. nov. and Amphritea balenae sp. nov., isolated from the sediment adjacent to sperm whale carcasses off Kagoshima, Japan.</title>
        <authorList>
            <person name="Miyazaki M."/>
            <person name="Nogi Y."/>
            <person name="Fujiwara Y."/>
            <person name="Kawato M."/>
            <person name="Nagahama T."/>
            <person name="Kubokawa K."/>
            <person name="Horikoshi K."/>
        </authorList>
    </citation>
    <scope>NUCLEOTIDE SEQUENCE [LARGE SCALE GENOMIC DNA]</scope>
    <source>
        <strain evidence="1 2">ATCC BAA-1530</strain>
    </source>
</reference>
<dbReference type="SUPFAM" id="SSF54001">
    <property type="entry name" value="Cysteine proteinases"/>
    <property type="match status" value="1"/>
</dbReference>